<evidence type="ECO:0000256" key="1">
    <source>
        <dbReference type="ARBA" id="ARBA00006525"/>
    </source>
</evidence>
<dbReference type="InterPro" id="IPR003488">
    <property type="entry name" value="DprA"/>
</dbReference>
<evidence type="ECO:0000259" key="2">
    <source>
        <dbReference type="Pfam" id="PF02481"/>
    </source>
</evidence>
<dbReference type="InterPro" id="IPR036388">
    <property type="entry name" value="WH-like_DNA-bd_sf"/>
</dbReference>
<feature type="domain" description="DprA winged helix" evidence="3">
    <location>
        <begin position="313"/>
        <end position="373"/>
    </location>
</feature>
<dbReference type="PATRIC" id="fig|1341156.4.peg.1488"/>
<dbReference type="RefSeq" id="WP_037285853.1">
    <property type="nucleotide sequence ID" value="NZ_JEOB01000002.1"/>
</dbReference>
<accession>A0A011VZX4</accession>
<gene>
    <name evidence="4" type="ORF">RASY3_05350</name>
</gene>
<dbReference type="AlphaFoldDB" id="A0A011VZX4"/>
<dbReference type="InterPro" id="IPR041614">
    <property type="entry name" value="DprA_WH"/>
</dbReference>
<dbReference type="Pfam" id="PF17782">
    <property type="entry name" value="WHD_DprA"/>
    <property type="match status" value="1"/>
</dbReference>
<evidence type="ECO:0000313" key="4">
    <source>
        <dbReference type="EMBL" id="EXM40088.1"/>
    </source>
</evidence>
<name>A0A011VZX4_RUMAL</name>
<reference evidence="4 5" key="1">
    <citation type="submission" date="2013-06" db="EMBL/GenBank/DDBJ databases">
        <title>Rumen cellulosomics: divergent fiber-degrading strategies revealed by comparative genome-wide analysis of six Ruminococcal strains.</title>
        <authorList>
            <person name="Dassa B."/>
            <person name="Borovok I."/>
            <person name="Lamed R."/>
            <person name="Flint H."/>
            <person name="Yeoman C.J."/>
            <person name="White B."/>
            <person name="Bayer E.A."/>
        </authorList>
    </citation>
    <scope>NUCLEOTIDE SEQUENCE [LARGE SCALE GENOMIC DNA]</scope>
    <source>
        <strain evidence="4 5">SY3</strain>
    </source>
</reference>
<proteinExistence type="inferred from homology"/>
<evidence type="ECO:0000313" key="5">
    <source>
        <dbReference type="Proteomes" id="UP000021369"/>
    </source>
</evidence>
<dbReference type="Gene3D" id="3.40.50.450">
    <property type="match status" value="1"/>
</dbReference>
<dbReference type="PANTHER" id="PTHR43022">
    <property type="entry name" value="PROTEIN SMF"/>
    <property type="match status" value="1"/>
</dbReference>
<dbReference type="InterPro" id="IPR057666">
    <property type="entry name" value="DrpA_SLOG"/>
</dbReference>
<dbReference type="Gene3D" id="1.10.10.10">
    <property type="entry name" value="Winged helix-like DNA-binding domain superfamily/Winged helix DNA-binding domain"/>
    <property type="match status" value="1"/>
</dbReference>
<dbReference type="OrthoDB" id="9785707at2"/>
<dbReference type="Proteomes" id="UP000021369">
    <property type="component" value="Unassembled WGS sequence"/>
</dbReference>
<comment type="caution">
    <text evidence="4">The sequence shown here is derived from an EMBL/GenBank/DDBJ whole genome shotgun (WGS) entry which is preliminary data.</text>
</comment>
<sequence length="379" mass="42257">MDRYSSLMWLELVFGVGGKRLWQVISREDDPWDVCQRVKSGEAEGLSDSEKDRAAQISFDEAERLISRVHELGQHIVCIGDENYPKRWYELNDAPSLAFYCGDIGVANDSTVIHTVGTREPSKYTLSLINVLCADLALRGFTVSCGLAEGSDTCTAETVLGREGRLLAVYPTSLDREYPKNAGELKEKLAERGLLISEYPPEYKGQMNFRRRNKLAVALASAVVITEASEDSKGLDNAVRAMNTGRPVLVVPPHLLYSKRYFGQRDLLRKGCMPIFDGEDAVRVLAERQEISAERYGLKAGVSDVHTVQKQESAKKPLRELNSTESRIYELLKEKSPMSLDEMTARSGLPMMEVLTCVTGLELEGIVVSLPGKRYELDL</sequence>
<dbReference type="Pfam" id="PF02481">
    <property type="entry name" value="DNA_processg_A"/>
    <property type="match status" value="1"/>
</dbReference>
<dbReference type="EMBL" id="JEOB01000002">
    <property type="protein sequence ID" value="EXM40088.1"/>
    <property type="molecule type" value="Genomic_DNA"/>
</dbReference>
<evidence type="ECO:0000259" key="3">
    <source>
        <dbReference type="Pfam" id="PF17782"/>
    </source>
</evidence>
<feature type="domain" description="Smf/DprA SLOG" evidence="2">
    <location>
        <begin position="76"/>
        <end position="282"/>
    </location>
</feature>
<dbReference type="GO" id="GO:0009294">
    <property type="term" value="P:DNA-mediated transformation"/>
    <property type="evidence" value="ECO:0007669"/>
    <property type="project" value="InterPro"/>
</dbReference>
<protein>
    <submittedName>
        <fullName evidence="4">Uncharacterized protein</fullName>
    </submittedName>
</protein>
<dbReference type="PANTHER" id="PTHR43022:SF1">
    <property type="entry name" value="PROTEIN SMF"/>
    <property type="match status" value="1"/>
</dbReference>
<keyword evidence="5" id="KW-1185">Reference proteome</keyword>
<dbReference type="SUPFAM" id="SSF102405">
    <property type="entry name" value="MCP/YpsA-like"/>
    <property type="match status" value="1"/>
</dbReference>
<organism evidence="4 5">
    <name type="scientific">Ruminococcus albus SY3</name>
    <dbReference type="NCBI Taxonomy" id="1341156"/>
    <lineage>
        <taxon>Bacteria</taxon>
        <taxon>Bacillati</taxon>
        <taxon>Bacillota</taxon>
        <taxon>Clostridia</taxon>
        <taxon>Eubacteriales</taxon>
        <taxon>Oscillospiraceae</taxon>
        <taxon>Ruminococcus</taxon>
    </lineage>
</organism>
<comment type="similarity">
    <text evidence="1">Belongs to the DprA/Smf family.</text>
</comment>